<feature type="domain" description="FAD-binding FR-type" evidence="1">
    <location>
        <begin position="379"/>
        <end position="521"/>
    </location>
</feature>
<organism evidence="2 3">
    <name type="scientific">Meira miltonrushii</name>
    <dbReference type="NCBI Taxonomy" id="1280837"/>
    <lineage>
        <taxon>Eukaryota</taxon>
        <taxon>Fungi</taxon>
        <taxon>Dikarya</taxon>
        <taxon>Basidiomycota</taxon>
        <taxon>Ustilaginomycotina</taxon>
        <taxon>Exobasidiomycetes</taxon>
        <taxon>Exobasidiales</taxon>
        <taxon>Brachybasidiaceae</taxon>
        <taxon>Meira</taxon>
    </lineage>
</organism>
<dbReference type="PROSITE" id="PS51384">
    <property type="entry name" value="FAD_FR"/>
    <property type="match status" value="1"/>
</dbReference>
<gene>
    <name evidence="2" type="ORF">FA14DRAFT_107507</name>
</gene>
<reference evidence="2 3" key="1">
    <citation type="journal article" date="2018" name="Mol. Biol. Evol.">
        <title>Broad Genomic Sampling Reveals a Smut Pathogenic Ancestry of the Fungal Clade Ustilaginomycotina.</title>
        <authorList>
            <person name="Kijpornyongpan T."/>
            <person name="Mondo S.J."/>
            <person name="Barry K."/>
            <person name="Sandor L."/>
            <person name="Lee J."/>
            <person name="Lipzen A."/>
            <person name="Pangilinan J."/>
            <person name="LaButti K."/>
            <person name="Hainaut M."/>
            <person name="Henrissat B."/>
            <person name="Grigoriev I.V."/>
            <person name="Spatafora J.W."/>
            <person name="Aime M.C."/>
        </authorList>
    </citation>
    <scope>NUCLEOTIDE SEQUENCE [LARGE SCALE GENOMIC DNA]</scope>
    <source>
        <strain evidence="2 3">MCA 3882</strain>
    </source>
</reference>
<dbReference type="STRING" id="1280837.A0A316V7Y6"/>
<dbReference type="SUPFAM" id="SSF63380">
    <property type="entry name" value="Riboflavin synthase domain-like"/>
    <property type="match status" value="1"/>
</dbReference>
<protein>
    <recommendedName>
        <fullName evidence="1">FAD-binding FR-type domain-containing protein</fullName>
    </recommendedName>
</protein>
<dbReference type="PANTHER" id="PTHR42815:SF2">
    <property type="entry name" value="FAD-BINDING, PUTATIVE (AFU_ORTHOLOGUE AFUA_6G07600)-RELATED"/>
    <property type="match status" value="1"/>
</dbReference>
<feature type="non-terminal residue" evidence="2">
    <location>
        <position position="585"/>
    </location>
</feature>
<evidence type="ECO:0000259" key="1">
    <source>
        <dbReference type="PROSITE" id="PS51384"/>
    </source>
</evidence>
<dbReference type="RefSeq" id="XP_025351867.1">
    <property type="nucleotide sequence ID" value="XM_025495811.1"/>
</dbReference>
<feature type="non-terminal residue" evidence="2">
    <location>
        <position position="1"/>
    </location>
</feature>
<dbReference type="InParanoid" id="A0A316V7Y6"/>
<evidence type="ECO:0000313" key="3">
    <source>
        <dbReference type="Proteomes" id="UP000245771"/>
    </source>
</evidence>
<dbReference type="GO" id="GO:0016491">
    <property type="term" value="F:oxidoreductase activity"/>
    <property type="evidence" value="ECO:0007669"/>
    <property type="project" value="InterPro"/>
</dbReference>
<name>A0A316V7Y6_9BASI</name>
<accession>A0A316V7Y6</accession>
<dbReference type="GeneID" id="37017592"/>
<evidence type="ECO:0000313" key="2">
    <source>
        <dbReference type="EMBL" id="PWN31565.1"/>
    </source>
</evidence>
<dbReference type="Proteomes" id="UP000245771">
    <property type="component" value="Unassembled WGS sequence"/>
</dbReference>
<dbReference type="PANTHER" id="PTHR42815">
    <property type="entry name" value="FAD-BINDING, PUTATIVE (AFU_ORTHOLOGUE AFUA_6G07600)-RELATED"/>
    <property type="match status" value="1"/>
</dbReference>
<dbReference type="AlphaFoldDB" id="A0A316V7Y6"/>
<proteinExistence type="predicted"/>
<dbReference type="InterPro" id="IPR017938">
    <property type="entry name" value="Riboflavin_synthase-like_b-brl"/>
</dbReference>
<keyword evidence="3" id="KW-1185">Reference proteome</keyword>
<dbReference type="EMBL" id="KZ819607">
    <property type="protein sequence ID" value="PWN31565.1"/>
    <property type="molecule type" value="Genomic_DNA"/>
</dbReference>
<sequence length="585" mass="65175">WHPGEIAAQQARGFEDAVWGGWEGYHDGAPDWMMVFLNQLTFLSVTTLDQQGRPWSSILHNDGNTGFIKSTDTEHHFTLSIRAATGLPIRDCLLDLHKRFKEGETAFDQDGVPKIAFQMAGVGIMLHNRRRNKLESVIVAVHTVPKDESEDQFVFEAQAISTFGNCPKYINTRFLQPSSQTKVSPIVQSSSQSGQDLPKEVLDLIANADSLYLASRYSGNDPTSFTPDPPRLGNNHRGGSSGYLRTYWDADRQRRCIILPDWSGNRLMMSFGNITKDPVAGIAIPIWTQNQEETSSVIYATCSAQVLADEEAQDLMRGVRGAVKMWIEDWTYAKGTIPMYVRSEEKAQAPSIGWSPYNPPVRLLKSEKANTAYPLDAQSKQVRADMVNAHFWSESVATFTFSVDDNQISSKFRPGQHIVIDCYDAMDTRLTMYTHMAQFRGGEKDLNDDGTRSWTIAYAAPSPKGGWQFEIVLRRKDRGGVTPTLFRVGKYISEALEEGMDPPPFKPKMNVLGLDGSSFLPSRKTTPKNPLHLVYLLSGIGITPVLSHLSSLAKDSNKHANILILLATRKNEAGIMQGILRDAIS</sequence>
<dbReference type="InterPro" id="IPR017927">
    <property type="entry name" value="FAD-bd_FR_type"/>
</dbReference>
<dbReference type="OrthoDB" id="436496at2759"/>
<dbReference type="Gene3D" id="2.40.30.10">
    <property type="entry name" value="Translation factors"/>
    <property type="match status" value="1"/>
</dbReference>